<organism evidence="1 2">
    <name type="scientific">Aciduricibacillus chroicocephali</name>
    <dbReference type="NCBI Taxonomy" id="3054939"/>
    <lineage>
        <taxon>Bacteria</taxon>
        <taxon>Bacillati</taxon>
        <taxon>Bacillota</taxon>
        <taxon>Bacilli</taxon>
        <taxon>Bacillales</taxon>
        <taxon>Bacillaceae</taxon>
        <taxon>Aciduricibacillus</taxon>
    </lineage>
</organism>
<keyword evidence="2" id="KW-1185">Reference proteome</keyword>
<protein>
    <submittedName>
        <fullName evidence="1">Uncharacterized protein</fullName>
    </submittedName>
</protein>
<accession>A0ABY9KU11</accession>
<dbReference type="EMBL" id="CP129113">
    <property type="protein sequence ID" value="WLV24389.1"/>
    <property type="molecule type" value="Genomic_DNA"/>
</dbReference>
<evidence type="ECO:0000313" key="2">
    <source>
        <dbReference type="Proteomes" id="UP001180087"/>
    </source>
</evidence>
<gene>
    <name evidence="1" type="ORF">QR721_12205</name>
</gene>
<sequence>MHIPILLASLAIGLIFGVLLAKLGSGQISINEKLYRGAIYAAAQDHKSAAVHFNKLTEKEISKLKDDERKAVFQSHMLNNRYDQALEANPDGAEELIVHLAGKGNIQMVKNINSTLVPIKYEKAFLQKRYKAVLSLKNDVEMTERRQQQIVEALIMTGDVKGAVKFAKAYKLGHMRFEMERHFEKYVQEGRTTEAQQADGYAQISKMEE</sequence>
<name>A0ABY9KU11_9BACI</name>
<dbReference type="RefSeq" id="WP_348027362.1">
    <property type="nucleotide sequence ID" value="NZ_CP129113.1"/>
</dbReference>
<evidence type="ECO:0000313" key="1">
    <source>
        <dbReference type="EMBL" id="WLV24389.1"/>
    </source>
</evidence>
<reference evidence="1" key="1">
    <citation type="submission" date="2023-06" db="EMBL/GenBank/DDBJ databases">
        <title>A Treasure from Seagulls: Isolation and Description of Aciduricobacillus qingdaonensis gen. nov., sp. nov., a Rare Obligately Uric Acid-utilizing Member in the Family Bacillaceae.</title>
        <authorList>
            <person name="Liu W."/>
            <person name="Wang B."/>
        </authorList>
    </citation>
    <scope>NUCLEOTIDE SEQUENCE</scope>
    <source>
        <strain evidence="1">44XB</strain>
    </source>
</reference>
<proteinExistence type="predicted"/>
<dbReference type="Proteomes" id="UP001180087">
    <property type="component" value="Chromosome"/>
</dbReference>